<evidence type="ECO:0008006" key="12">
    <source>
        <dbReference type="Google" id="ProtNLM"/>
    </source>
</evidence>
<dbReference type="EMBL" id="JBJQND010000009">
    <property type="protein sequence ID" value="KAL3865696.1"/>
    <property type="molecule type" value="Genomic_DNA"/>
</dbReference>
<dbReference type="InterPro" id="IPR013783">
    <property type="entry name" value="Ig-like_fold"/>
</dbReference>
<evidence type="ECO:0000256" key="2">
    <source>
        <dbReference type="ARBA" id="ARBA00022690"/>
    </source>
</evidence>
<evidence type="ECO:0000256" key="5">
    <source>
        <dbReference type="ARBA" id="ARBA00023157"/>
    </source>
</evidence>
<evidence type="ECO:0000256" key="6">
    <source>
        <dbReference type="ARBA" id="ARBA00023180"/>
    </source>
</evidence>
<dbReference type="SUPFAM" id="SSF48239">
    <property type="entry name" value="Terpenoid cyclases/Protein prenyltransferases"/>
    <property type="match status" value="1"/>
</dbReference>
<dbReference type="InterPro" id="IPR047565">
    <property type="entry name" value="Alpha-macroglob_thiol-ester_cl"/>
</dbReference>
<dbReference type="SMART" id="SM01419">
    <property type="entry name" value="Thiol-ester_cl"/>
    <property type="match status" value="1"/>
</dbReference>
<accession>A0ABD3VW91</accession>
<feature type="domain" description="Alpha-2-macroglobulin" evidence="8">
    <location>
        <begin position="329"/>
        <end position="419"/>
    </location>
</feature>
<feature type="domain" description="Alpha-macroglobulin receptor-binding" evidence="9">
    <location>
        <begin position="966"/>
        <end position="1054"/>
    </location>
</feature>
<evidence type="ECO:0000256" key="4">
    <source>
        <dbReference type="ARBA" id="ARBA00022900"/>
    </source>
</evidence>
<dbReference type="InterPro" id="IPR011626">
    <property type="entry name" value="Alpha-macroglobulin_TED"/>
</dbReference>
<gene>
    <name evidence="10" type="ORF">ACJMK2_043058</name>
</gene>
<evidence type="ECO:0000313" key="11">
    <source>
        <dbReference type="Proteomes" id="UP001634394"/>
    </source>
</evidence>
<dbReference type="Gene3D" id="2.60.120.1540">
    <property type="match status" value="1"/>
</dbReference>
<evidence type="ECO:0000256" key="3">
    <source>
        <dbReference type="ARBA" id="ARBA00022729"/>
    </source>
</evidence>
<dbReference type="InterPro" id="IPR036595">
    <property type="entry name" value="A-macroglobulin_rcpt-bd_sf"/>
</dbReference>
<dbReference type="SMART" id="SM01361">
    <property type="entry name" value="A2M_recep"/>
    <property type="match status" value="1"/>
</dbReference>
<dbReference type="InterPro" id="IPR001599">
    <property type="entry name" value="Macroglobln_a2"/>
</dbReference>
<dbReference type="SUPFAM" id="SSF81296">
    <property type="entry name" value="E set domains"/>
    <property type="match status" value="1"/>
</dbReference>
<dbReference type="Gene3D" id="2.60.40.1930">
    <property type="match status" value="1"/>
</dbReference>
<dbReference type="Gene3D" id="1.50.10.20">
    <property type="match status" value="1"/>
</dbReference>
<dbReference type="AlphaFoldDB" id="A0ABD3VW91"/>
<dbReference type="Gene3D" id="2.20.130.20">
    <property type="match status" value="1"/>
</dbReference>
<dbReference type="InterPro" id="IPR014756">
    <property type="entry name" value="Ig_E-set"/>
</dbReference>
<dbReference type="Gene3D" id="2.60.40.10">
    <property type="entry name" value="Immunoglobulins"/>
    <property type="match status" value="1"/>
</dbReference>
<proteinExistence type="inferred from homology"/>
<dbReference type="InterPro" id="IPR050473">
    <property type="entry name" value="A2M/Complement_sys"/>
</dbReference>
<dbReference type="CDD" id="cd02897">
    <property type="entry name" value="A2M_2"/>
    <property type="match status" value="1"/>
</dbReference>
<feature type="non-terminal residue" evidence="10">
    <location>
        <position position="1"/>
    </location>
</feature>
<evidence type="ECO:0000313" key="10">
    <source>
        <dbReference type="EMBL" id="KAL3865696.1"/>
    </source>
</evidence>
<dbReference type="PANTHER" id="PTHR11412:SF171">
    <property type="entry name" value="PREGNANCY ZONE PROTEIN-LIKE PROTEIN"/>
    <property type="match status" value="1"/>
</dbReference>
<organism evidence="10 11">
    <name type="scientific">Sinanodonta woodiana</name>
    <name type="common">Chinese pond mussel</name>
    <name type="synonym">Anodonta woodiana</name>
    <dbReference type="NCBI Taxonomy" id="1069815"/>
    <lineage>
        <taxon>Eukaryota</taxon>
        <taxon>Metazoa</taxon>
        <taxon>Spiralia</taxon>
        <taxon>Lophotrochozoa</taxon>
        <taxon>Mollusca</taxon>
        <taxon>Bivalvia</taxon>
        <taxon>Autobranchia</taxon>
        <taxon>Heteroconchia</taxon>
        <taxon>Palaeoheterodonta</taxon>
        <taxon>Unionida</taxon>
        <taxon>Unionoidea</taxon>
        <taxon>Unionidae</taxon>
        <taxon>Unioninae</taxon>
        <taxon>Sinanodonta</taxon>
    </lineage>
</organism>
<dbReference type="InterPro" id="IPR009048">
    <property type="entry name" value="A-macroglobulin_rcpt-bd"/>
</dbReference>
<dbReference type="Gene3D" id="6.20.50.160">
    <property type="match status" value="1"/>
</dbReference>
<dbReference type="InterPro" id="IPR011625">
    <property type="entry name" value="A2M_N_BRD"/>
</dbReference>
<reference evidence="10 11" key="1">
    <citation type="submission" date="2024-11" db="EMBL/GenBank/DDBJ databases">
        <title>Chromosome-level genome assembly of the freshwater bivalve Anodonta woodiana.</title>
        <authorList>
            <person name="Chen X."/>
        </authorList>
    </citation>
    <scope>NUCLEOTIDE SEQUENCE [LARGE SCALE GENOMIC DNA]</scope>
    <source>
        <strain evidence="10">MN2024</strain>
        <tissue evidence="10">Gills</tissue>
    </source>
</reference>
<keyword evidence="11" id="KW-1185">Reference proteome</keyword>
<dbReference type="InterPro" id="IPR041813">
    <property type="entry name" value="A2M_TED"/>
</dbReference>
<keyword evidence="5" id="KW-1015">Disulfide bond</keyword>
<dbReference type="InterPro" id="IPR008930">
    <property type="entry name" value="Terpenoid_cyclase/PrenylTrfase"/>
</dbReference>
<dbReference type="Gene3D" id="2.60.40.690">
    <property type="entry name" value="Alpha-macroglobulin, receptor-binding domain"/>
    <property type="match status" value="1"/>
</dbReference>
<dbReference type="SUPFAM" id="SSF49410">
    <property type="entry name" value="Alpha-macroglobulin receptor domain"/>
    <property type="match status" value="1"/>
</dbReference>
<dbReference type="SMART" id="SM01359">
    <property type="entry name" value="A2M_N_2"/>
    <property type="match status" value="1"/>
</dbReference>
<name>A0ABD3VW91_SINWO</name>
<dbReference type="Pfam" id="PF00207">
    <property type="entry name" value="A2M"/>
    <property type="match status" value="1"/>
</dbReference>
<dbReference type="GO" id="GO:0004867">
    <property type="term" value="F:serine-type endopeptidase inhibitor activity"/>
    <property type="evidence" value="ECO:0007669"/>
    <property type="project" value="UniProtKB-KW"/>
</dbReference>
<keyword evidence="4" id="KW-0722">Serine protease inhibitor</keyword>
<dbReference type="Pfam" id="PF07703">
    <property type="entry name" value="A2M_BRD"/>
    <property type="match status" value="1"/>
</dbReference>
<keyword evidence="6" id="KW-0325">Glycoprotein</keyword>
<keyword evidence="3" id="KW-0732">Signal</keyword>
<dbReference type="InterPro" id="IPR019742">
    <property type="entry name" value="MacrogloblnA2_CS"/>
</dbReference>
<dbReference type="SMART" id="SM01360">
    <property type="entry name" value="A2M"/>
    <property type="match status" value="1"/>
</dbReference>
<dbReference type="Pfam" id="PF07677">
    <property type="entry name" value="A2M_recep"/>
    <property type="match status" value="1"/>
</dbReference>
<sequence length="1214" mass="135614">VKFGDDVAYVVTKEVSFDGVDASLDILQVNPAGELELHKKMIKATRPRVTQTTEPEPVYEEEIVPEVSTPLVGGGVESDESVKVQEELIVPEVFNPLEVNEETEGGKNLKKRSSEAAIKSKKKGHFKMPISIKTSSSEVTVLVYYIRRDKEVVAASLKIPVEGCFKNKVKMEFVSAKVRPGEATAFKLHASPNSLCSVGMVDKSVSLLGGQHQLTPKDVLDKVRKVQSVNRYHSYWQDDGKYCKEKNIKAAESTSRIYYDFLYSHPKTMDSIEAFRHLFSDHIGFRSDTFGVSISLSAFSSESSSNEVDSDSAEVKRDPAVVRSYFPETWLWELHILGDDGVLSVNTEVPHTITEWVGNSLCSNTKDGVGVSPMIGITVFQPFFLSFTLPYSAIRGENLPVLVTVFNYMTECLTMEVRMKETDDFRIQSALGAVQKMCVCGGDSKSAKFHIVPVKVGEIDLEATAVSMEDDNTCVNQIISKEGIGVQDGVRRKLLVEPEGIPQEYTKSFYLCPEGSLLKQVIDLPVASNNELVPDSTRVKVNVIGDIMGPTLSNLKDLLKMPYGCGEQNMASWSPNIYVLQYLTNTNQLTDAIQDEAKGYMRVGYQRQLKYRHRDGSYSAWGDNEYQNSTGSTWLTAFVVKSMAQSRAFIDIDSKDLDFSMQWLLNHQSKDGCIQSVGQVFSNYLKGGLGDGENVGGLTAFALIALLEAGIDKNVPAVANGFTCLDKQQTNADTYTLAVMAYAYTLYSNDSPKRVLIMAELKARAKMPNQGQKYWSQEEKKRDKTDDDYFYWRAPSAEVEMTAYVLMAKIALEQAGAVSQAQAIVQWLTQQRNAYGGFSSTQDTVVALQALCMYATLVYQGGMDISVKMDIPNSMYQTGINDSNSLVLTTWDLPPQTTQLSVNVQGKGCAMVQANMKYNIHKKKEEKESATSFLVRVNLYRSKSDIDNCKKRTLRICVRYALPNFSNMAIVEVKMVTGWTPVKSTVKELVATNQIQKFEINPDNVDFYFDEFDHRERCFAFEVEQSNIEVSNSKPALIKVYDYYEIKDSVMTMYEIKTICGTKEELPFPEPWEPYQRFYAEQSGSTPGPVLTCPVCNEVVDASSEDFKMMVCKAEAVYKATVGRSGKYSIKIMTNFTNEGKRHLEIYVNSVMGSQCQCSVLGDTENKAFVLTPLSLLDTEAKKLTLDGRSYLIRWSDLVEKSIHKILTKQGSGC</sequence>
<dbReference type="PROSITE" id="PS00477">
    <property type="entry name" value="ALPHA_2_MACROGLOBULIN"/>
    <property type="match status" value="1"/>
</dbReference>
<protein>
    <recommendedName>
        <fullName evidence="12">Alpha-2-macroglobulin</fullName>
    </recommendedName>
</protein>
<dbReference type="FunFam" id="1.50.10.20:FF:000001">
    <property type="entry name" value="CD109 isoform 1"/>
    <property type="match status" value="1"/>
</dbReference>
<dbReference type="Proteomes" id="UP001634394">
    <property type="component" value="Unassembled WGS sequence"/>
</dbReference>
<dbReference type="PANTHER" id="PTHR11412">
    <property type="entry name" value="MACROGLOBULIN / COMPLEMENT"/>
    <property type="match status" value="1"/>
</dbReference>
<evidence type="ECO:0000259" key="8">
    <source>
        <dbReference type="SMART" id="SM01360"/>
    </source>
</evidence>
<evidence type="ECO:0000259" key="9">
    <source>
        <dbReference type="SMART" id="SM01361"/>
    </source>
</evidence>
<evidence type="ECO:0000256" key="1">
    <source>
        <dbReference type="ARBA" id="ARBA00010952"/>
    </source>
</evidence>
<evidence type="ECO:0000259" key="7">
    <source>
        <dbReference type="SMART" id="SM01359"/>
    </source>
</evidence>
<comment type="similarity">
    <text evidence="1">Belongs to the protease inhibitor I39 (alpha-2-macroglobulin) family.</text>
</comment>
<dbReference type="Pfam" id="PF07678">
    <property type="entry name" value="TED_complement"/>
    <property type="match status" value="1"/>
</dbReference>
<feature type="domain" description="Alpha-2-macroglobulin bait region" evidence="7">
    <location>
        <begin position="67"/>
        <end position="208"/>
    </location>
</feature>
<comment type="caution">
    <text evidence="10">The sequence shown here is derived from an EMBL/GenBank/DDBJ whole genome shotgun (WGS) entry which is preliminary data.</text>
</comment>
<keyword evidence="2" id="KW-0646">Protease inhibitor</keyword>